<evidence type="ECO:0000259" key="4">
    <source>
        <dbReference type="PROSITE" id="PS51123"/>
    </source>
</evidence>
<organism evidence="5 6">
    <name type="scientific">Lichenicoccus roseus</name>
    <dbReference type="NCBI Taxonomy" id="2683649"/>
    <lineage>
        <taxon>Bacteria</taxon>
        <taxon>Pseudomonadati</taxon>
        <taxon>Pseudomonadota</taxon>
        <taxon>Alphaproteobacteria</taxon>
        <taxon>Acetobacterales</taxon>
        <taxon>Acetobacteraceae</taxon>
        <taxon>Lichenicoccus</taxon>
    </lineage>
</organism>
<accession>A0A5R9J904</accession>
<feature type="compositionally biased region" description="Low complexity" evidence="2">
    <location>
        <begin position="65"/>
        <end position="85"/>
    </location>
</feature>
<feature type="compositionally biased region" description="Low complexity" evidence="2">
    <location>
        <begin position="236"/>
        <end position="258"/>
    </location>
</feature>
<gene>
    <name evidence="5" type="ORF">FE263_13110</name>
</gene>
<feature type="compositionally biased region" description="Basic and acidic residues" evidence="2">
    <location>
        <begin position="223"/>
        <end position="234"/>
    </location>
</feature>
<feature type="compositionally biased region" description="Low complexity" evidence="2">
    <location>
        <begin position="44"/>
        <end position="53"/>
    </location>
</feature>
<proteinExistence type="predicted"/>
<protein>
    <recommendedName>
        <fullName evidence="4">OmpA-like domain-containing protein</fullName>
    </recommendedName>
</protein>
<keyword evidence="3" id="KW-0732">Signal</keyword>
<dbReference type="GO" id="GO:0016020">
    <property type="term" value="C:membrane"/>
    <property type="evidence" value="ECO:0007669"/>
    <property type="project" value="UniProtKB-UniRule"/>
</dbReference>
<feature type="compositionally biased region" description="Pro residues" evidence="2">
    <location>
        <begin position="86"/>
        <end position="95"/>
    </location>
</feature>
<comment type="caution">
    <text evidence="5">The sequence shown here is derived from an EMBL/GenBank/DDBJ whole genome shotgun (WGS) entry which is preliminary data.</text>
</comment>
<dbReference type="InterPro" id="IPR006665">
    <property type="entry name" value="OmpA-like"/>
</dbReference>
<keyword evidence="6" id="KW-1185">Reference proteome</keyword>
<evidence type="ECO:0000256" key="1">
    <source>
        <dbReference type="PROSITE-ProRule" id="PRU00473"/>
    </source>
</evidence>
<feature type="signal peptide" evidence="3">
    <location>
        <begin position="1"/>
        <end position="29"/>
    </location>
</feature>
<dbReference type="Gene3D" id="3.30.1330.60">
    <property type="entry name" value="OmpA-like domain"/>
    <property type="match status" value="1"/>
</dbReference>
<name>A0A5R9J904_9PROT</name>
<feature type="compositionally biased region" description="Basic residues" evidence="2">
    <location>
        <begin position="54"/>
        <end position="64"/>
    </location>
</feature>
<evidence type="ECO:0000313" key="6">
    <source>
        <dbReference type="Proteomes" id="UP000305654"/>
    </source>
</evidence>
<dbReference type="RefSeq" id="WP_138326468.1">
    <property type="nucleotide sequence ID" value="NZ_VCDI01000004.1"/>
</dbReference>
<reference evidence="5 6" key="1">
    <citation type="submission" date="2019-05" db="EMBL/GenBank/DDBJ databases">
        <authorList>
            <person name="Pankratov T."/>
            <person name="Grouzdev D."/>
        </authorList>
    </citation>
    <scope>NUCLEOTIDE SEQUENCE [LARGE SCALE GENOMIC DNA]</scope>
    <source>
        <strain evidence="5 6">KEBCLARHB70R</strain>
    </source>
</reference>
<evidence type="ECO:0000313" key="5">
    <source>
        <dbReference type="EMBL" id="TLU72061.1"/>
    </source>
</evidence>
<dbReference type="SUPFAM" id="SSF103088">
    <property type="entry name" value="OmpA-like"/>
    <property type="match status" value="1"/>
</dbReference>
<dbReference type="OrthoDB" id="7282927at2"/>
<sequence>MNPVGNVRHALLMILLSASALAPATRAFAQSAGDQRALDSLGGAKPKQAAPAHPAHRHPAHHAVHQAGAQPAASAASSHMPAGVAMPPPVPTTPPAPPIIKPPIINVPLHPEPPPPPVPVVAGAKGKATASHGGTRITFGDGSADLNAGTMQAVRDFAASLKADPVARAQIDAYGNGSPDDPSTPRRLSLSRGLAVRAVLINSGIPSTRIYVRAIGRPLDNSEPDRVDLARSDLDAPTTTSAAVASTPAASTTPAKVP</sequence>
<keyword evidence="1" id="KW-0472">Membrane</keyword>
<dbReference type="InterPro" id="IPR036737">
    <property type="entry name" value="OmpA-like_sf"/>
</dbReference>
<evidence type="ECO:0000256" key="2">
    <source>
        <dbReference type="SAM" id="MobiDB-lite"/>
    </source>
</evidence>
<feature type="domain" description="OmpA-like" evidence="4">
    <location>
        <begin position="126"/>
        <end position="240"/>
    </location>
</feature>
<dbReference type="Proteomes" id="UP000305654">
    <property type="component" value="Unassembled WGS sequence"/>
</dbReference>
<dbReference type="PROSITE" id="PS51123">
    <property type="entry name" value="OMPA_2"/>
    <property type="match status" value="1"/>
</dbReference>
<dbReference type="EMBL" id="VCDI01000004">
    <property type="protein sequence ID" value="TLU72061.1"/>
    <property type="molecule type" value="Genomic_DNA"/>
</dbReference>
<feature type="region of interest" description="Disordered" evidence="2">
    <location>
        <begin position="38"/>
        <end position="95"/>
    </location>
</feature>
<feature type="region of interest" description="Disordered" evidence="2">
    <location>
        <begin position="221"/>
        <end position="258"/>
    </location>
</feature>
<evidence type="ECO:0000256" key="3">
    <source>
        <dbReference type="SAM" id="SignalP"/>
    </source>
</evidence>
<dbReference type="AlphaFoldDB" id="A0A5R9J904"/>
<feature type="chain" id="PRO_5024416706" description="OmpA-like domain-containing protein" evidence="3">
    <location>
        <begin position="30"/>
        <end position="258"/>
    </location>
</feature>
<dbReference type="Pfam" id="PF00691">
    <property type="entry name" value="OmpA"/>
    <property type="match status" value="1"/>
</dbReference>